<dbReference type="EMBL" id="FQUP01000010">
    <property type="protein sequence ID" value="SHG95272.1"/>
    <property type="molecule type" value="Genomic_DNA"/>
</dbReference>
<dbReference type="PANTHER" id="PTHR43333">
    <property type="entry name" value="2-HACID_DH_C DOMAIN-CONTAINING PROTEIN"/>
    <property type="match status" value="1"/>
</dbReference>
<evidence type="ECO:0000256" key="1">
    <source>
        <dbReference type="ARBA" id="ARBA00023002"/>
    </source>
</evidence>
<dbReference type="AlphaFoldDB" id="A0A1M5P0H2"/>
<keyword evidence="5" id="KW-1185">Reference proteome</keyword>
<name>A0A1M5P0H2_9HYPH</name>
<dbReference type="GO" id="GO:0016491">
    <property type="term" value="F:oxidoreductase activity"/>
    <property type="evidence" value="ECO:0007669"/>
    <property type="project" value="UniProtKB-KW"/>
</dbReference>
<dbReference type="Gene3D" id="3.40.50.720">
    <property type="entry name" value="NAD(P)-binding Rossmann-like Domain"/>
    <property type="match status" value="2"/>
</dbReference>
<reference evidence="4 5" key="1">
    <citation type="submission" date="2016-11" db="EMBL/GenBank/DDBJ databases">
        <authorList>
            <person name="Jaros S."/>
            <person name="Januszkiewicz K."/>
            <person name="Wedrychowicz H."/>
        </authorList>
    </citation>
    <scope>NUCLEOTIDE SEQUENCE [LARGE SCALE GENOMIC DNA]</scope>
    <source>
        <strain evidence="4 5">DSM 19436</strain>
    </source>
</reference>
<dbReference type="STRING" id="1122133.SAMN02745157_0060"/>
<evidence type="ECO:0000313" key="5">
    <source>
        <dbReference type="Proteomes" id="UP000184485"/>
    </source>
</evidence>
<feature type="domain" description="D-isomer specific 2-hydroxyacid dehydrogenase NAD-binding" evidence="3">
    <location>
        <begin position="108"/>
        <end position="284"/>
    </location>
</feature>
<keyword evidence="4" id="KW-0670">Pyruvate</keyword>
<proteinExistence type="predicted"/>
<dbReference type="OrthoDB" id="9787219at2"/>
<organism evidence="4 5">
    <name type="scientific">Kaistia soli DSM 19436</name>
    <dbReference type="NCBI Taxonomy" id="1122133"/>
    <lineage>
        <taxon>Bacteria</taxon>
        <taxon>Pseudomonadati</taxon>
        <taxon>Pseudomonadota</taxon>
        <taxon>Alphaproteobacteria</taxon>
        <taxon>Hyphomicrobiales</taxon>
        <taxon>Kaistiaceae</taxon>
        <taxon>Kaistia</taxon>
    </lineage>
</organism>
<protein>
    <submittedName>
        <fullName evidence="4">Glyoxylate/hydroxypyruvate reductase A</fullName>
    </submittedName>
</protein>
<dbReference type="Pfam" id="PF02826">
    <property type="entry name" value="2-Hacid_dh_C"/>
    <property type="match status" value="1"/>
</dbReference>
<dbReference type="Proteomes" id="UP000184485">
    <property type="component" value="Unassembled WGS sequence"/>
</dbReference>
<evidence type="ECO:0000313" key="4">
    <source>
        <dbReference type="EMBL" id="SHG95272.1"/>
    </source>
</evidence>
<gene>
    <name evidence="4" type="ORF">SAMN02745157_0060</name>
</gene>
<dbReference type="PANTHER" id="PTHR43333:SF1">
    <property type="entry name" value="D-ISOMER SPECIFIC 2-HYDROXYACID DEHYDROGENASE NAD-BINDING DOMAIN-CONTAINING PROTEIN"/>
    <property type="match status" value="1"/>
</dbReference>
<dbReference type="GO" id="GO:0051287">
    <property type="term" value="F:NAD binding"/>
    <property type="evidence" value="ECO:0007669"/>
    <property type="project" value="InterPro"/>
</dbReference>
<dbReference type="SUPFAM" id="SSF51735">
    <property type="entry name" value="NAD(P)-binding Rossmann-fold domains"/>
    <property type="match status" value="1"/>
</dbReference>
<sequence length="319" mass="34019">MTGAASLPGVLVAAGHWDPKPWAAPFRADPERPVFTWPNLPDPALVHYVLAWAPPAEAFLGLPNLKAIFSLGAGVDHILGKAALPDVPVVRVVDPDLTMRMTEWVVLQVLMHHRRQLAYLRQQAAHRWNEITQPVARDVRVGLMGLGELGQASAKVLLSLGFDVAGWSRTPKTLPGVACFSGVDGMEPFLARTDILVVLLPATPATRGILNKSLLAKLPRDGALGGAVLINAGRGALQVEADILEALDTGALIGASLDVFEKEPLPASSPLWSRPEVVITPHVAATSDASVLAEGIHRAILDFEAGRPLKNIVDPKQGY</sequence>
<dbReference type="InterPro" id="IPR036291">
    <property type="entry name" value="NAD(P)-bd_dom_sf"/>
</dbReference>
<keyword evidence="2" id="KW-0520">NAD</keyword>
<evidence type="ECO:0000256" key="2">
    <source>
        <dbReference type="ARBA" id="ARBA00023027"/>
    </source>
</evidence>
<dbReference type="RefSeq" id="WP_073058566.1">
    <property type="nucleotide sequence ID" value="NZ_FQUP01000010.1"/>
</dbReference>
<dbReference type="InterPro" id="IPR006140">
    <property type="entry name" value="D-isomer_DH_NAD-bd"/>
</dbReference>
<evidence type="ECO:0000259" key="3">
    <source>
        <dbReference type="Pfam" id="PF02826"/>
    </source>
</evidence>
<keyword evidence="1" id="KW-0560">Oxidoreductase</keyword>
<dbReference type="CDD" id="cd12164">
    <property type="entry name" value="GDH_like_2"/>
    <property type="match status" value="1"/>
</dbReference>
<accession>A0A1M5P0H2</accession>